<dbReference type="Pfam" id="PF12833">
    <property type="entry name" value="HTH_18"/>
    <property type="match status" value="1"/>
</dbReference>
<dbReference type="Gene3D" id="1.10.10.60">
    <property type="entry name" value="Homeodomain-like"/>
    <property type="match status" value="2"/>
</dbReference>
<evidence type="ECO:0000256" key="3">
    <source>
        <dbReference type="ARBA" id="ARBA00023163"/>
    </source>
</evidence>
<dbReference type="PANTHER" id="PTHR46796:SF2">
    <property type="entry name" value="TRANSCRIPTIONAL REGULATORY PROTEIN"/>
    <property type="match status" value="1"/>
</dbReference>
<dbReference type="PROSITE" id="PS01124">
    <property type="entry name" value="HTH_ARAC_FAMILY_2"/>
    <property type="match status" value="1"/>
</dbReference>
<sequence>MKKKAAQNQARLWKANQFRDLDLLKASFTTHRYNRHIHKKYVMGVIETGVERFFHRGKEHFAPPKHLIVINPGEVHDGSSATEQGFIYRVAYVHPDLVKKIAEAWGKKPGAYPFFRQAVTKDPQLAEKFFKAHVLLERETQSKLAAQTCFIEVVAEIINRYAVFTEAASFKQPQNPGLIKKALEQIRDQARENLSLDDLARQAGLSKYHFLRLFKESTGLPPHAYQVQQRVELAKGFIEKGHDLSQSAYKAGFSDQAHMTRQFRAILGVTPGSFRRSLFS</sequence>
<feature type="domain" description="HTH araC/xylS-type" evidence="4">
    <location>
        <begin position="180"/>
        <end position="277"/>
    </location>
</feature>
<evidence type="ECO:0000259" key="4">
    <source>
        <dbReference type="PROSITE" id="PS01124"/>
    </source>
</evidence>
<evidence type="ECO:0000313" key="6">
    <source>
        <dbReference type="Proteomes" id="UP000032233"/>
    </source>
</evidence>
<dbReference type="GO" id="GO:0003700">
    <property type="term" value="F:DNA-binding transcription factor activity"/>
    <property type="evidence" value="ECO:0007669"/>
    <property type="project" value="InterPro"/>
</dbReference>
<dbReference type="Proteomes" id="UP000032233">
    <property type="component" value="Unassembled WGS sequence"/>
</dbReference>
<dbReference type="InParanoid" id="A0A0D2GG71"/>
<proteinExistence type="predicted"/>
<evidence type="ECO:0000256" key="2">
    <source>
        <dbReference type="ARBA" id="ARBA00023125"/>
    </source>
</evidence>
<dbReference type="InterPro" id="IPR003313">
    <property type="entry name" value="AraC-bd"/>
</dbReference>
<dbReference type="Pfam" id="PF02311">
    <property type="entry name" value="AraC_binding"/>
    <property type="match status" value="1"/>
</dbReference>
<dbReference type="PANTHER" id="PTHR46796">
    <property type="entry name" value="HTH-TYPE TRANSCRIPTIONAL ACTIVATOR RHAS-RELATED"/>
    <property type="match status" value="1"/>
</dbReference>
<dbReference type="GO" id="GO:0043565">
    <property type="term" value="F:sequence-specific DNA binding"/>
    <property type="evidence" value="ECO:0007669"/>
    <property type="project" value="InterPro"/>
</dbReference>
<name>A0A0D2GG71_9BACT</name>
<dbReference type="STRING" id="1429043.X474_12085"/>
<organism evidence="5 6">
    <name type="scientific">Dethiosulfatarculus sandiegensis</name>
    <dbReference type="NCBI Taxonomy" id="1429043"/>
    <lineage>
        <taxon>Bacteria</taxon>
        <taxon>Pseudomonadati</taxon>
        <taxon>Thermodesulfobacteriota</taxon>
        <taxon>Desulfarculia</taxon>
        <taxon>Desulfarculales</taxon>
        <taxon>Desulfarculaceae</taxon>
        <taxon>Dethiosulfatarculus</taxon>
    </lineage>
</organism>
<dbReference type="SMART" id="SM00342">
    <property type="entry name" value="HTH_ARAC"/>
    <property type="match status" value="1"/>
</dbReference>
<dbReference type="SUPFAM" id="SSF51215">
    <property type="entry name" value="Regulatory protein AraC"/>
    <property type="match status" value="1"/>
</dbReference>
<evidence type="ECO:0000256" key="1">
    <source>
        <dbReference type="ARBA" id="ARBA00023015"/>
    </source>
</evidence>
<dbReference type="EMBL" id="AZAC01000014">
    <property type="protein sequence ID" value="KIX13912.1"/>
    <property type="molecule type" value="Genomic_DNA"/>
</dbReference>
<protein>
    <recommendedName>
        <fullName evidence="4">HTH araC/xylS-type domain-containing protein</fullName>
    </recommendedName>
</protein>
<dbReference type="InterPro" id="IPR037923">
    <property type="entry name" value="HTH-like"/>
</dbReference>
<dbReference type="FunCoup" id="A0A0D2GG71">
    <property type="interactions" value="78"/>
</dbReference>
<dbReference type="AlphaFoldDB" id="A0A0D2GG71"/>
<keyword evidence="6" id="KW-1185">Reference proteome</keyword>
<dbReference type="InterPro" id="IPR009057">
    <property type="entry name" value="Homeodomain-like_sf"/>
</dbReference>
<keyword evidence="3" id="KW-0804">Transcription</keyword>
<dbReference type="PATRIC" id="fig|1429043.3.peg.2574"/>
<gene>
    <name evidence="5" type="ORF">X474_12085</name>
</gene>
<accession>A0A0D2GG71</accession>
<reference evidence="5 6" key="1">
    <citation type="submission" date="2013-11" db="EMBL/GenBank/DDBJ databases">
        <title>Metagenomic analysis of a methanogenic consortium involved in long chain n-alkane degradation.</title>
        <authorList>
            <person name="Davidova I.A."/>
            <person name="Callaghan A.V."/>
            <person name="Wawrik B."/>
            <person name="Pruitt S."/>
            <person name="Marks C."/>
            <person name="Duncan K.E."/>
            <person name="Suflita J.M."/>
        </authorList>
    </citation>
    <scope>NUCLEOTIDE SEQUENCE [LARGE SCALE GENOMIC DNA]</scope>
    <source>
        <strain evidence="5 6">SPR</strain>
    </source>
</reference>
<dbReference type="InterPro" id="IPR050204">
    <property type="entry name" value="AraC_XylS_family_regulators"/>
</dbReference>
<dbReference type="OrthoDB" id="112032at2"/>
<dbReference type="InterPro" id="IPR018060">
    <property type="entry name" value="HTH_AraC"/>
</dbReference>
<keyword evidence="1" id="KW-0805">Transcription regulation</keyword>
<keyword evidence="2" id="KW-0238">DNA-binding</keyword>
<dbReference type="RefSeq" id="WP_044348802.1">
    <property type="nucleotide sequence ID" value="NZ_AZAC01000014.1"/>
</dbReference>
<comment type="caution">
    <text evidence="5">The sequence shown here is derived from an EMBL/GenBank/DDBJ whole genome shotgun (WGS) entry which is preliminary data.</text>
</comment>
<evidence type="ECO:0000313" key="5">
    <source>
        <dbReference type="EMBL" id="KIX13912.1"/>
    </source>
</evidence>
<dbReference type="SUPFAM" id="SSF46689">
    <property type="entry name" value="Homeodomain-like"/>
    <property type="match status" value="2"/>
</dbReference>